<keyword evidence="2" id="KW-0175">Coiled coil</keyword>
<evidence type="ECO:0000313" key="3">
    <source>
        <dbReference type="EMBL" id="CAK9181872.1"/>
    </source>
</evidence>
<evidence type="ECO:0000256" key="2">
    <source>
        <dbReference type="ARBA" id="ARBA00023054"/>
    </source>
</evidence>
<reference evidence="3 4" key="1">
    <citation type="submission" date="2024-02" db="EMBL/GenBank/DDBJ databases">
        <authorList>
            <person name="Vignale AGUSTIN F."/>
            <person name="Sosa J E."/>
            <person name="Modenutti C."/>
        </authorList>
    </citation>
    <scope>NUCLEOTIDE SEQUENCE [LARGE SCALE GENOMIC DNA]</scope>
</reference>
<dbReference type="PANTHER" id="PTHR12499">
    <property type="entry name" value="OPTIC ATROPHY 3 PROTEIN OPA3"/>
    <property type="match status" value="1"/>
</dbReference>
<dbReference type="EMBL" id="CAUOFW020008168">
    <property type="protein sequence ID" value="CAK9181872.1"/>
    <property type="molecule type" value="Genomic_DNA"/>
</dbReference>
<dbReference type="PANTHER" id="PTHR12499:SF0">
    <property type="entry name" value="OPTIC ATROPHY 3 PROTEIN"/>
    <property type="match status" value="1"/>
</dbReference>
<dbReference type="AlphaFoldDB" id="A0ABC8ULQ1"/>
<dbReference type="Proteomes" id="UP001642360">
    <property type="component" value="Unassembled WGS sequence"/>
</dbReference>
<dbReference type="InterPro" id="IPR010754">
    <property type="entry name" value="OPA3-like"/>
</dbReference>
<sequence length="139" mass="15954">MVLPLLKLGTLALKTLSKPIASRLKAEAGKHPKFRNIIVNMAQANHRITTTMQRRIYGHATDVEIRPLNEEKAVQAAVDLLGEFFVFSVAVVALFFEVQRNSRSEARKEELRKKELEDNVQLFSFPLYNYRQVFDPLIV</sequence>
<protein>
    <recommendedName>
        <fullName evidence="5">OPA3-like protein</fullName>
    </recommendedName>
</protein>
<keyword evidence="4" id="KW-1185">Reference proteome</keyword>
<proteinExistence type="inferred from homology"/>
<accession>A0ABC8ULQ1</accession>
<comment type="similarity">
    <text evidence="1">Belongs to the OPA3 family.</text>
</comment>
<organism evidence="3 4">
    <name type="scientific">Ilex paraguariensis</name>
    <name type="common">yerba mate</name>
    <dbReference type="NCBI Taxonomy" id="185542"/>
    <lineage>
        <taxon>Eukaryota</taxon>
        <taxon>Viridiplantae</taxon>
        <taxon>Streptophyta</taxon>
        <taxon>Embryophyta</taxon>
        <taxon>Tracheophyta</taxon>
        <taxon>Spermatophyta</taxon>
        <taxon>Magnoliopsida</taxon>
        <taxon>eudicotyledons</taxon>
        <taxon>Gunneridae</taxon>
        <taxon>Pentapetalae</taxon>
        <taxon>asterids</taxon>
        <taxon>campanulids</taxon>
        <taxon>Aquifoliales</taxon>
        <taxon>Aquifoliaceae</taxon>
        <taxon>Ilex</taxon>
    </lineage>
</organism>
<evidence type="ECO:0008006" key="5">
    <source>
        <dbReference type="Google" id="ProtNLM"/>
    </source>
</evidence>
<evidence type="ECO:0000313" key="4">
    <source>
        <dbReference type="Proteomes" id="UP001642360"/>
    </source>
</evidence>
<dbReference type="Pfam" id="PF07047">
    <property type="entry name" value="OPA3"/>
    <property type="match status" value="1"/>
</dbReference>
<evidence type="ECO:0000256" key="1">
    <source>
        <dbReference type="ARBA" id="ARBA00007584"/>
    </source>
</evidence>
<comment type="caution">
    <text evidence="3">The sequence shown here is derived from an EMBL/GenBank/DDBJ whole genome shotgun (WGS) entry which is preliminary data.</text>
</comment>
<name>A0ABC8ULQ1_9AQUA</name>
<gene>
    <name evidence="3" type="ORF">ILEXP_LOCUS51982</name>
</gene>